<accession>A0A7S7MA10</accession>
<dbReference type="Gene3D" id="6.10.250.3150">
    <property type="match status" value="1"/>
</dbReference>
<dbReference type="PANTHER" id="PTHR47359">
    <property type="entry name" value="PEPTIDOGLYCAN DL-ENDOPEPTIDASE CWLO"/>
    <property type="match status" value="1"/>
</dbReference>
<dbReference type="RefSeq" id="WP_194372798.1">
    <property type="nucleotide sequence ID" value="NZ_CP063767.1"/>
</dbReference>
<evidence type="ECO:0000256" key="1">
    <source>
        <dbReference type="ARBA" id="ARBA00007074"/>
    </source>
</evidence>
<dbReference type="EMBL" id="CP063767">
    <property type="protein sequence ID" value="QOY61497.1"/>
    <property type="molecule type" value="Genomic_DNA"/>
</dbReference>
<dbReference type="Proteomes" id="UP000593735">
    <property type="component" value="Chromosome"/>
</dbReference>
<evidence type="ECO:0000313" key="10">
    <source>
        <dbReference type="EMBL" id="QOY61497.1"/>
    </source>
</evidence>
<keyword evidence="4" id="KW-0378">Hydrolase</keyword>
<reference evidence="10 11" key="1">
    <citation type="submission" date="2020-10" db="EMBL/GenBank/DDBJ databases">
        <title>Olsenella immobilis sp.nov., isolated from the mud in a fermentation cellar used for the production of Chinese strong-flavoured liquor.</title>
        <authorList>
            <person name="Lu L."/>
        </authorList>
    </citation>
    <scope>NUCLEOTIDE SEQUENCE [LARGE SCALE GENOMIC DNA]</scope>
    <source>
        <strain evidence="10 11">LZLJ-2</strain>
    </source>
</reference>
<dbReference type="SUPFAM" id="SSF54001">
    <property type="entry name" value="Cysteine proteinases"/>
    <property type="match status" value="1"/>
</dbReference>
<keyword evidence="5" id="KW-0788">Thiol protease</keyword>
<feature type="signal peptide" evidence="8">
    <location>
        <begin position="1"/>
        <end position="23"/>
    </location>
</feature>
<feature type="region of interest" description="Disordered" evidence="7">
    <location>
        <begin position="224"/>
        <end position="281"/>
    </location>
</feature>
<keyword evidence="2" id="KW-0645">Protease</keyword>
<dbReference type="InterPro" id="IPR038765">
    <property type="entry name" value="Papain-like_cys_pep_sf"/>
</dbReference>
<feature type="coiled-coil region" evidence="6">
    <location>
        <begin position="140"/>
        <end position="195"/>
    </location>
</feature>
<protein>
    <submittedName>
        <fullName evidence="10">C40 family peptidase</fullName>
    </submittedName>
</protein>
<evidence type="ECO:0000256" key="6">
    <source>
        <dbReference type="SAM" id="Coils"/>
    </source>
</evidence>
<evidence type="ECO:0000259" key="9">
    <source>
        <dbReference type="PROSITE" id="PS51935"/>
    </source>
</evidence>
<dbReference type="PROSITE" id="PS51935">
    <property type="entry name" value="NLPC_P60"/>
    <property type="match status" value="1"/>
</dbReference>
<keyword evidence="6" id="KW-0175">Coiled coil</keyword>
<dbReference type="GO" id="GO:0008234">
    <property type="term" value="F:cysteine-type peptidase activity"/>
    <property type="evidence" value="ECO:0007669"/>
    <property type="project" value="UniProtKB-KW"/>
</dbReference>
<keyword evidence="11" id="KW-1185">Reference proteome</keyword>
<name>A0A7S7MA10_9ACTN</name>
<feature type="coiled-coil region" evidence="6">
    <location>
        <begin position="38"/>
        <end position="93"/>
    </location>
</feature>
<dbReference type="PANTHER" id="PTHR47359:SF3">
    <property type="entry name" value="NLP_P60 DOMAIN-CONTAINING PROTEIN-RELATED"/>
    <property type="match status" value="1"/>
</dbReference>
<dbReference type="InterPro" id="IPR057309">
    <property type="entry name" value="PcsB_CC"/>
</dbReference>
<dbReference type="InterPro" id="IPR051794">
    <property type="entry name" value="PG_Endopeptidase_C40"/>
</dbReference>
<dbReference type="KEGG" id="tio:INP52_04760"/>
<evidence type="ECO:0000256" key="3">
    <source>
        <dbReference type="ARBA" id="ARBA00022729"/>
    </source>
</evidence>
<feature type="compositionally biased region" description="Gly residues" evidence="7">
    <location>
        <begin position="263"/>
        <end position="273"/>
    </location>
</feature>
<dbReference type="Pfam" id="PF24568">
    <property type="entry name" value="CC_PcsB"/>
    <property type="match status" value="1"/>
</dbReference>
<evidence type="ECO:0000313" key="11">
    <source>
        <dbReference type="Proteomes" id="UP000593735"/>
    </source>
</evidence>
<keyword evidence="3 8" id="KW-0732">Signal</keyword>
<feature type="domain" description="NlpC/P60" evidence="9">
    <location>
        <begin position="277"/>
        <end position="391"/>
    </location>
</feature>
<proteinExistence type="inferred from homology"/>
<dbReference type="GO" id="GO:0006508">
    <property type="term" value="P:proteolysis"/>
    <property type="evidence" value="ECO:0007669"/>
    <property type="project" value="UniProtKB-KW"/>
</dbReference>
<evidence type="ECO:0000256" key="4">
    <source>
        <dbReference type="ARBA" id="ARBA00022801"/>
    </source>
</evidence>
<dbReference type="InterPro" id="IPR000064">
    <property type="entry name" value="NLP_P60_dom"/>
</dbReference>
<evidence type="ECO:0000256" key="7">
    <source>
        <dbReference type="SAM" id="MobiDB-lite"/>
    </source>
</evidence>
<dbReference type="AlphaFoldDB" id="A0A7S7MA10"/>
<feature type="compositionally biased region" description="Low complexity" evidence="7">
    <location>
        <begin position="234"/>
        <end position="262"/>
    </location>
</feature>
<dbReference type="Pfam" id="PF00877">
    <property type="entry name" value="NLPC_P60"/>
    <property type="match status" value="1"/>
</dbReference>
<sequence>MTFRHKIVSAGLVVALAGPAAFAVAPAGVALADPASDLASASTQLDSLGSELASYQSQLSDATETLESTDYDIAEKQAQIEQTQQELEDKQAELGGNMRSSYKSGSQTTLDFVLGSTSPEDLVSRIYYLDKVSEQQASNIADVRQIEDQLEQEMGELEDQQASQQAQVDAMQTQVSEYQSRVAEATSLYDSLDAEVQAQLAAEASSNVAAAVAAVDTNNAALTATGGAAGTGGSTTTQTATSTGTSSNSGTTNTNSNTNSNTSGGGSSSGSGSSGSTAPVGGGVSTALAQVGKPYVWGATGPSSFDCSGLVCYSYGYARGRDTYSMIASVKASGGWKSSQDQLSYGDLVFTNGGAHVGIYVGGGQMVHAPSPGTNVKVGNIYGFYGGGSYY</sequence>
<evidence type="ECO:0000256" key="8">
    <source>
        <dbReference type="SAM" id="SignalP"/>
    </source>
</evidence>
<organism evidence="10 11">
    <name type="scientific">Thermophilibacter immobilis</name>
    <dbReference type="NCBI Taxonomy" id="2779519"/>
    <lineage>
        <taxon>Bacteria</taxon>
        <taxon>Bacillati</taxon>
        <taxon>Actinomycetota</taxon>
        <taxon>Coriobacteriia</taxon>
        <taxon>Coriobacteriales</taxon>
        <taxon>Atopobiaceae</taxon>
        <taxon>Thermophilibacter</taxon>
    </lineage>
</organism>
<evidence type="ECO:0000256" key="5">
    <source>
        <dbReference type="ARBA" id="ARBA00022807"/>
    </source>
</evidence>
<dbReference type="Gene3D" id="3.90.1720.10">
    <property type="entry name" value="endopeptidase domain like (from Nostoc punctiforme)"/>
    <property type="match status" value="1"/>
</dbReference>
<comment type="similarity">
    <text evidence="1">Belongs to the peptidase C40 family.</text>
</comment>
<feature type="chain" id="PRO_5038930402" evidence="8">
    <location>
        <begin position="24"/>
        <end position="391"/>
    </location>
</feature>
<evidence type="ECO:0000256" key="2">
    <source>
        <dbReference type="ARBA" id="ARBA00022670"/>
    </source>
</evidence>
<gene>
    <name evidence="10" type="ORF">INP52_04760</name>
</gene>